<evidence type="ECO:0000313" key="2">
    <source>
        <dbReference type="EMBL" id="CAF0945635.1"/>
    </source>
</evidence>
<dbReference type="AlphaFoldDB" id="A0A814CQY2"/>
<dbReference type="SUPFAM" id="SSF54197">
    <property type="entry name" value="HIT-like"/>
    <property type="match status" value="1"/>
</dbReference>
<proteinExistence type="predicted"/>
<dbReference type="OrthoDB" id="5945460at2759"/>
<keyword evidence="3" id="KW-1185">Reference proteome</keyword>
<dbReference type="Proteomes" id="UP000663879">
    <property type="component" value="Unassembled WGS sequence"/>
</dbReference>
<protein>
    <recommendedName>
        <fullName evidence="4">Galactose-1-phosphate uridylyltransferase</fullName>
    </recommendedName>
</protein>
<feature type="chain" id="PRO_5032953191" description="Galactose-1-phosphate uridylyltransferase" evidence="1">
    <location>
        <begin position="19"/>
        <end position="459"/>
    </location>
</feature>
<name>A0A814CQY2_9BILA</name>
<dbReference type="EMBL" id="CAJNOC010002667">
    <property type="protein sequence ID" value="CAF0945635.1"/>
    <property type="molecule type" value="Genomic_DNA"/>
</dbReference>
<evidence type="ECO:0008006" key="4">
    <source>
        <dbReference type="Google" id="ProtNLM"/>
    </source>
</evidence>
<sequence>MFFAFIVYFSFNILQYQTTNETYEIPSNQNFKSALHNLDEYSVWPNYINFLNKESSQELIHNQNLMRDQCLKSFFENRKNLTIENLKEVIETWKLSQDKKCSYFYKIFTDIYEIKFKQNYLNMGKNLIFKVKKMLNNDENLFKLVYEQKLINVFNKFTNEENVFNPLRPKRPISKPDIPAAKFYEKTIDETKSNCDFCSEDLTAYSNADRIRTQFSYSSANLFPFDENHELFLPRKHDLLSLNFEEFKDLLSLPNQWFKKLYQKDPSLNYPVILWDFLFKGGASQIHPHIHGTINQKRYYGTFETIRNGAERYFRETNRNYFNDFTLIHDMLNLTFVYKNSVVIFPLTPKKDYDVTILSENYGEEIIELLYAILKTYFYDLEIYPFSLTIYFPFMDENYNNGRIPVVVKIIPRGDISSIRSDMSTLELMTIFNANFDQFAVRTKMKELIEKRLAEFQGI</sequence>
<comment type="caution">
    <text evidence="2">The sequence shown here is derived from an EMBL/GenBank/DDBJ whole genome shotgun (WGS) entry which is preliminary data.</text>
</comment>
<feature type="signal peptide" evidence="1">
    <location>
        <begin position="1"/>
        <end position="18"/>
    </location>
</feature>
<reference evidence="2" key="1">
    <citation type="submission" date="2021-02" db="EMBL/GenBank/DDBJ databases">
        <authorList>
            <person name="Nowell W R."/>
        </authorList>
    </citation>
    <scope>NUCLEOTIDE SEQUENCE</scope>
    <source>
        <strain evidence="2">Ploen Becks lab</strain>
    </source>
</reference>
<evidence type="ECO:0000256" key="1">
    <source>
        <dbReference type="SAM" id="SignalP"/>
    </source>
</evidence>
<evidence type="ECO:0000313" key="3">
    <source>
        <dbReference type="Proteomes" id="UP000663879"/>
    </source>
</evidence>
<dbReference type="InterPro" id="IPR036265">
    <property type="entry name" value="HIT-like_sf"/>
</dbReference>
<accession>A0A814CQY2</accession>
<keyword evidence="1" id="KW-0732">Signal</keyword>
<gene>
    <name evidence="2" type="ORF">OXX778_LOCUS13668</name>
</gene>
<organism evidence="2 3">
    <name type="scientific">Brachionus calyciflorus</name>
    <dbReference type="NCBI Taxonomy" id="104777"/>
    <lineage>
        <taxon>Eukaryota</taxon>
        <taxon>Metazoa</taxon>
        <taxon>Spiralia</taxon>
        <taxon>Gnathifera</taxon>
        <taxon>Rotifera</taxon>
        <taxon>Eurotatoria</taxon>
        <taxon>Monogononta</taxon>
        <taxon>Pseudotrocha</taxon>
        <taxon>Ploima</taxon>
        <taxon>Brachionidae</taxon>
        <taxon>Brachionus</taxon>
    </lineage>
</organism>